<dbReference type="InterPro" id="IPR045229">
    <property type="entry name" value="TPP_enz"/>
</dbReference>
<evidence type="ECO:0000256" key="2">
    <source>
        <dbReference type="SAM" id="MobiDB-lite"/>
    </source>
</evidence>
<dbReference type="EMBL" id="UINC01056930">
    <property type="protein sequence ID" value="SVB77544.1"/>
    <property type="molecule type" value="Genomic_DNA"/>
</dbReference>
<dbReference type="SUPFAM" id="SSF52518">
    <property type="entry name" value="Thiamin diphosphate-binding fold (THDP-binding)"/>
    <property type="match status" value="2"/>
</dbReference>
<dbReference type="GO" id="GO:0030976">
    <property type="term" value="F:thiamine pyrophosphate binding"/>
    <property type="evidence" value="ECO:0007669"/>
    <property type="project" value="InterPro"/>
</dbReference>
<dbReference type="GO" id="GO:0005948">
    <property type="term" value="C:acetolactate synthase complex"/>
    <property type="evidence" value="ECO:0007669"/>
    <property type="project" value="TreeGrafter"/>
</dbReference>
<dbReference type="GO" id="GO:0003984">
    <property type="term" value="F:acetolactate synthase activity"/>
    <property type="evidence" value="ECO:0007669"/>
    <property type="project" value="TreeGrafter"/>
</dbReference>
<dbReference type="GO" id="GO:0050660">
    <property type="term" value="F:flavin adenine dinucleotide binding"/>
    <property type="evidence" value="ECO:0007669"/>
    <property type="project" value="TreeGrafter"/>
</dbReference>
<dbReference type="GO" id="GO:0009097">
    <property type="term" value="P:isoleucine biosynthetic process"/>
    <property type="evidence" value="ECO:0007669"/>
    <property type="project" value="TreeGrafter"/>
</dbReference>
<dbReference type="GO" id="GO:0009099">
    <property type="term" value="P:L-valine biosynthetic process"/>
    <property type="evidence" value="ECO:0007669"/>
    <property type="project" value="TreeGrafter"/>
</dbReference>
<proteinExistence type="inferred from homology"/>
<dbReference type="AlphaFoldDB" id="A0A382GRU5"/>
<organism evidence="5">
    <name type="scientific">marine metagenome</name>
    <dbReference type="NCBI Taxonomy" id="408172"/>
    <lineage>
        <taxon>unclassified sequences</taxon>
        <taxon>metagenomes</taxon>
        <taxon>ecological metagenomes</taxon>
    </lineage>
</organism>
<dbReference type="Pfam" id="PF02776">
    <property type="entry name" value="TPP_enzyme_N"/>
    <property type="match status" value="1"/>
</dbReference>
<sequence length="449" mass="48683">MDDTTEMTVAEVFLKALYDHGIEYIFANAGTDFAPIIEALVTASQKGNPTPKFLTVPHENVAISMAQGYYRIVGKPAGVMVHVTVGTANTICGLMNSSRDNVPTLLMAGRTPLTETGNIGSRNVGIHWGQENFDQGGMVREYVKWDYELRNDQPVDTLIGRALDIANSEPRGPVYLTLPREVLGSKAKSPSNSPRSRPSGSTVSIPDISALERTSDLILKAEKPLIVSGKLGCREYAFDVLDAFATDFGLPVTQVDVPALPSGHPMNWGFTAGQHLPDADLVLVIESSVPWIPRTVNPNRNCKLIHLSPDPFYARFPFRGFEMDVALSGEPVGSLKLLHEIMLARSKGKKRTINARRKLILEKHEKLSEKRQKALDDAQNITPVLPAWVAACINEVKSDNTILVNELGTNIDHLNHTSPGCYVSVGQAGGLGSGLGSALGAKLASENRD</sequence>
<evidence type="ECO:0000259" key="4">
    <source>
        <dbReference type="Pfam" id="PF02776"/>
    </source>
</evidence>
<dbReference type="Pfam" id="PF00205">
    <property type="entry name" value="TPP_enzyme_M"/>
    <property type="match status" value="1"/>
</dbReference>
<dbReference type="CDD" id="cd07035">
    <property type="entry name" value="TPP_PYR_POX_like"/>
    <property type="match status" value="1"/>
</dbReference>
<feature type="non-terminal residue" evidence="5">
    <location>
        <position position="449"/>
    </location>
</feature>
<protein>
    <recommendedName>
        <fullName evidence="6">Thiamine pyrophosphate enzyme N-terminal TPP-binding domain-containing protein</fullName>
    </recommendedName>
</protein>
<dbReference type="InterPro" id="IPR012000">
    <property type="entry name" value="Thiamin_PyroP_enz_cen_dom"/>
</dbReference>
<name>A0A382GRU5_9ZZZZ</name>
<dbReference type="NCBIfam" id="NF006203">
    <property type="entry name" value="PRK08327.1"/>
    <property type="match status" value="1"/>
</dbReference>
<gene>
    <name evidence="5" type="ORF">METZ01_LOCUS230398</name>
</gene>
<comment type="similarity">
    <text evidence="1">Belongs to the TPP enzyme family.</text>
</comment>
<dbReference type="Gene3D" id="3.40.50.1220">
    <property type="entry name" value="TPP-binding domain"/>
    <property type="match status" value="1"/>
</dbReference>
<dbReference type="PANTHER" id="PTHR18968">
    <property type="entry name" value="THIAMINE PYROPHOSPHATE ENZYMES"/>
    <property type="match status" value="1"/>
</dbReference>
<dbReference type="InterPro" id="IPR029061">
    <property type="entry name" value="THDP-binding"/>
</dbReference>
<dbReference type="GO" id="GO:0000287">
    <property type="term" value="F:magnesium ion binding"/>
    <property type="evidence" value="ECO:0007669"/>
    <property type="project" value="InterPro"/>
</dbReference>
<dbReference type="InterPro" id="IPR012001">
    <property type="entry name" value="Thiamin_PyroP_enz_TPP-bd_dom"/>
</dbReference>
<feature type="region of interest" description="Disordered" evidence="2">
    <location>
        <begin position="184"/>
        <end position="206"/>
    </location>
</feature>
<evidence type="ECO:0008006" key="6">
    <source>
        <dbReference type="Google" id="ProtNLM"/>
    </source>
</evidence>
<evidence type="ECO:0000259" key="3">
    <source>
        <dbReference type="Pfam" id="PF00205"/>
    </source>
</evidence>
<reference evidence="5" key="1">
    <citation type="submission" date="2018-05" db="EMBL/GenBank/DDBJ databases">
        <authorList>
            <person name="Lanie J.A."/>
            <person name="Ng W.-L."/>
            <person name="Kazmierczak K.M."/>
            <person name="Andrzejewski T.M."/>
            <person name="Davidsen T.M."/>
            <person name="Wayne K.J."/>
            <person name="Tettelin H."/>
            <person name="Glass J.I."/>
            <person name="Rusch D."/>
            <person name="Podicherti R."/>
            <person name="Tsui H.-C.T."/>
            <person name="Winkler M.E."/>
        </authorList>
    </citation>
    <scope>NUCLEOTIDE SEQUENCE</scope>
</reference>
<dbReference type="PANTHER" id="PTHR18968:SF13">
    <property type="entry name" value="ACETOLACTATE SYNTHASE CATALYTIC SUBUNIT, MITOCHONDRIAL"/>
    <property type="match status" value="1"/>
</dbReference>
<dbReference type="SUPFAM" id="SSF52467">
    <property type="entry name" value="DHS-like NAD/FAD-binding domain"/>
    <property type="match status" value="1"/>
</dbReference>
<dbReference type="InterPro" id="IPR029035">
    <property type="entry name" value="DHS-like_NAD/FAD-binding_dom"/>
</dbReference>
<evidence type="ECO:0000256" key="1">
    <source>
        <dbReference type="ARBA" id="ARBA00007812"/>
    </source>
</evidence>
<feature type="compositionally biased region" description="Low complexity" evidence="2">
    <location>
        <begin position="185"/>
        <end position="201"/>
    </location>
</feature>
<feature type="domain" description="Thiamine pyrophosphate enzyme N-terminal TPP-binding" evidence="4">
    <location>
        <begin position="7"/>
        <end position="135"/>
    </location>
</feature>
<evidence type="ECO:0000313" key="5">
    <source>
        <dbReference type="EMBL" id="SVB77544.1"/>
    </source>
</evidence>
<feature type="domain" description="Thiamine pyrophosphate enzyme central" evidence="3">
    <location>
        <begin position="212"/>
        <end position="311"/>
    </location>
</feature>
<dbReference type="Gene3D" id="3.40.50.970">
    <property type="match status" value="2"/>
</dbReference>
<accession>A0A382GRU5</accession>